<dbReference type="Gene3D" id="2.70.40.20">
    <property type="entry name" value="Baculovirus telokin-like protein 20"/>
    <property type="match status" value="1"/>
</dbReference>
<evidence type="ECO:0000256" key="1">
    <source>
        <dbReference type="SAM" id="MobiDB-lite"/>
    </source>
</evidence>
<organism evidence="2">
    <name type="scientific">Spodoptera frugiperda granulovirus</name>
    <dbReference type="NCBI Taxonomy" id="307454"/>
    <lineage>
        <taxon>Viruses</taxon>
        <taxon>Viruses incertae sedis</taxon>
        <taxon>Naldaviricetes</taxon>
        <taxon>Lefavirales</taxon>
        <taxon>Baculoviridae</taxon>
        <taxon>Betabaculovirus</taxon>
        <taxon>Betabaculovirus spofrugiperdae</taxon>
    </lineage>
</organism>
<dbReference type="EMBL" id="MH170055">
    <property type="protein sequence ID" value="AXS01124.1"/>
    <property type="molecule type" value="Genomic_DNA"/>
</dbReference>
<name>A0A346QW24_9BBAC</name>
<dbReference type="Pfam" id="PF06088">
    <property type="entry name" value="TLP-20"/>
    <property type="match status" value="1"/>
</dbReference>
<accession>A0A346QW24</accession>
<evidence type="ECO:0000313" key="2">
    <source>
        <dbReference type="EMBL" id="AXS01124.1"/>
    </source>
</evidence>
<protein>
    <submittedName>
        <fullName evidence="2">Tlp20</fullName>
    </submittedName>
</protein>
<reference evidence="2" key="1">
    <citation type="journal article" date="2018" name="PLoS ONE">
        <title>Genomic analysis of an Argentinean isolate of Spodoptera frugiperda granulovirus reveals that various baculoviruses code for Lef-7 proteins with three F-box domains.</title>
        <authorList>
            <person name="Ferrelli M.L."/>
            <person name="Pidre M.L."/>
            <person name="Ghiringhelli P.D."/>
            <person name="Torres S."/>
            <person name="Fabre M.L."/>
            <person name="Masson T."/>
            <person name="Cedola M.T."/>
            <person name="Sciocco-Cap A."/>
            <person name="Romanowski V."/>
        </authorList>
    </citation>
    <scope>NUCLEOTIDE SEQUENCE</scope>
    <source>
        <strain evidence="2">ARG</strain>
    </source>
</reference>
<dbReference type="InterPro" id="IPR009092">
    <property type="entry name" value="Telokin-like_Tlp20_baculovir"/>
</dbReference>
<feature type="region of interest" description="Disordered" evidence="1">
    <location>
        <begin position="136"/>
        <end position="181"/>
    </location>
</feature>
<sequence length="181" mass="20665">MTSTSVETDNIVLYPILEDNRITLGVKEEYHLQKVGVGAYRVTVLDCERLDHLRHTHHHIVMERRECVLIHNCFVEGGITAVLIVTEPFKMRKDSVLCHIAFPKPKEIEVPVEVHVPAIEVSPPPPPAPPMEVVVEEEVEEEEEEQEEKESFSPDSTSALTMFEMKPPPPRKTSVFDQFMK</sequence>
<dbReference type="SUPFAM" id="SSF51289">
    <property type="entry name" value="Tlp20, baculovirus telokin-like protein"/>
    <property type="match status" value="1"/>
</dbReference>
<feature type="compositionally biased region" description="Acidic residues" evidence="1">
    <location>
        <begin position="136"/>
        <end position="148"/>
    </location>
</feature>
<proteinExistence type="predicted"/>
<dbReference type="InterPro" id="IPR036731">
    <property type="entry name" value="Tlp20_sf"/>
</dbReference>